<dbReference type="AlphaFoldDB" id="A0A2S7VIN9"/>
<gene>
    <name evidence="2" type="ORF">BTO08_16955</name>
</gene>
<feature type="chain" id="PRO_5015392271" description="Peptidase" evidence="1">
    <location>
        <begin position="23"/>
        <end position="205"/>
    </location>
</feature>
<dbReference type="PANTHER" id="PTHR38477:SF1">
    <property type="entry name" value="MUREIN L,D-TRANSPEPTIDASE CATALYTIC DOMAIN FAMILY PROTEIN"/>
    <property type="match status" value="1"/>
</dbReference>
<sequence length="205" mass="23188">MKKVWTRVFIILLLSFSSSGYAKTSLQQQAKVIYEETKLKKHLDFNIFMTAYKEHVRVADKPIMSIIDYSQPSNNRRFFIIDTDKKKLLYRTFVSHGINSGNLYATQFSNIVDSKQTSLGTYRVAEAYHGKYGLSLRLDGMSPSNSNARKRAIVLHGAKYAEPSTIKKLGMLGRSWGCPAIPMKLTKKVVNLLKEGGSIYAHARS</sequence>
<evidence type="ECO:0008006" key="4">
    <source>
        <dbReference type="Google" id="ProtNLM"/>
    </source>
</evidence>
<dbReference type="PANTHER" id="PTHR38477">
    <property type="entry name" value="HYPOTHETICAL EXPORTED PROTEIN"/>
    <property type="match status" value="1"/>
</dbReference>
<evidence type="ECO:0000313" key="3">
    <source>
        <dbReference type="Proteomes" id="UP000238730"/>
    </source>
</evidence>
<keyword evidence="1" id="KW-0732">Signal</keyword>
<dbReference type="RefSeq" id="WP_431356680.1">
    <property type="nucleotide sequence ID" value="NZ_MSCJ01000003.1"/>
</dbReference>
<protein>
    <recommendedName>
        <fullName evidence="4">Peptidase</fullName>
    </recommendedName>
</protein>
<accession>A0A2S7VIN9</accession>
<feature type="signal peptide" evidence="1">
    <location>
        <begin position="1"/>
        <end position="22"/>
    </location>
</feature>
<name>A0A2S7VIN9_PHOAN</name>
<organism evidence="2 3">
    <name type="scientific">Photobacterium angustum</name>
    <dbReference type="NCBI Taxonomy" id="661"/>
    <lineage>
        <taxon>Bacteria</taxon>
        <taxon>Pseudomonadati</taxon>
        <taxon>Pseudomonadota</taxon>
        <taxon>Gammaproteobacteria</taxon>
        <taxon>Vibrionales</taxon>
        <taxon>Vibrionaceae</taxon>
        <taxon>Photobacterium</taxon>
    </lineage>
</organism>
<evidence type="ECO:0000256" key="1">
    <source>
        <dbReference type="SAM" id="SignalP"/>
    </source>
</evidence>
<dbReference type="InterPro" id="IPR032676">
    <property type="entry name" value="YkuD_2"/>
</dbReference>
<comment type="caution">
    <text evidence="2">The sequence shown here is derived from an EMBL/GenBank/DDBJ whole genome shotgun (WGS) entry which is preliminary data.</text>
</comment>
<reference evidence="2 3" key="1">
    <citation type="submission" date="2016-12" db="EMBL/GenBank/DDBJ databases">
        <title>Diversity of luminous bacteria.</title>
        <authorList>
            <person name="Yoshizawa S."/>
            <person name="Kogure K."/>
        </authorList>
    </citation>
    <scope>NUCLEOTIDE SEQUENCE [LARGE SCALE GENOMIC DNA]</scope>
    <source>
        <strain evidence="2 3">LC1-200</strain>
    </source>
</reference>
<dbReference type="Proteomes" id="UP000238730">
    <property type="component" value="Unassembled WGS sequence"/>
</dbReference>
<dbReference type="EMBL" id="MSCJ01000003">
    <property type="protein sequence ID" value="PQJ61948.1"/>
    <property type="molecule type" value="Genomic_DNA"/>
</dbReference>
<proteinExistence type="predicted"/>
<dbReference type="Pfam" id="PF13645">
    <property type="entry name" value="YkuD_2"/>
    <property type="match status" value="1"/>
</dbReference>
<evidence type="ECO:0000313" key="2">
    <source>
        <dbReference type="EMBL" id="PQJ61948.1"/>
    </source>
</evidence>